<organism evidence="1 2">
    <name type="scientific">Domibacillus antri</name>
    <dbReference type="NCBI Taxonomy" id="1714264"/>
    <lineage>
        <taxon>Bacteria</taxon>
        <taxon>Bacillati</taxon>
        <taxon>Bacillota</taxon>
        <taxon>Bacilli</taxon>
        <taxon>Bacillales</taxon>
        <taxon>Bacillaceae</taxon>
        <taxon>Domibacillus</taxon>
    </lineage>
</organism>
<proteinExistence type="predicted"/>
<protein>
    <submittedName>
        <fullName evidence="1">Uncharacterized protein</fullName>
    </submittedName>
</protein>
<dbReference type="AlphaFoldDB" id="A0A1Q8Q1V9"/>
<reference evidence="1 2" key="1">
    <citation type="submission" date="2016-12" db="EMBL/GenBank/DDBJ databases">
        <title>Domibacillus antri genome sequencing.</title>
        <authorList>
            <person name="Verma A."/>
            <person name="Krishnamurthi S."/>
        </authorList>
    </citation>
    <scope>NUCLEOTIDE SEQUENCE [LARGE SCALE GENOMIC DNA]</scope>
    <source>
        <strain evidence="1 2">XD80</strain>
    </source>
</reference>
<accession>A0A1Q8Q1V9</accession>
<name>A0A1Q8Q1V9_9BACI</name>
<gene>
    <name evidence="1" type="ORF">BTO30_15560</name>
</gene>
<sequence>MEYATFKESLYKGLEFKKAKVTSKILKIEDNCIRYSIGQNGNSKKVTFEEFQAAFKEIKVNGCITRNWYNYAFPNQAKAAGCNFTTIGGLLQHFSYVSYSSGKYTKFN</sequence>
<keyword evidence="2" id="KW-1185">Reference proteome</keyword>
<dbReference type="OrthoDB" id="1957549at2"/>
<evidence type="ECO:0000313" key="2">
    <source>
        <dbReference type="Proteomes" id="UP000185568"/>
    </source>
</evidence>
<comment type="caution">
    <text evidence="1">The sequence shown here is derived from an EMBL/GenBank/DDBJ whole genome shotgun (WGS) entry which is preliminary data.</text>
</comment>
<dbReference type="EMBL" id="MSDU01000054">
    <property type="protein sequence ID" value="OLN21326.1"/>
    <property type="molecule type" value="Genomic_DNA"/>
</dbReference>
<dbReference type="Proteomes" id="UP000185568">
    <property type="component" value="Unassembled WGS sequence"/>
</dbReference>
<dbReference type="RefSeq" id="WP_075399613.1">
    <property type="nucleotide sequence ID" value="NZ_MSDU01000054.1"/>
</dbReference>
<evidence type="ECO:0000313" key="1">
    <source>
        <dbReference type="EMBL" id="OLN21326.1"/>
    </source>
</evidence>